<reference evidence="4 6" key="1">
    <citation type="submission" date="2017-09" db="EMBL/GenBank/DDBJ databases">
        <authorList>
            <person name="Thomas P."/>
            <person name="Seyboldt C."/>
        </authorList>
    </citation>
    <scope>NUCLEOTIDE SEQUENCE [LARGE SCALE GENOMIC DNA]</scope>
    <source>
        <strain evidence="4 6">DSM 7534</strain>
    </source>
</reference>
<name>A0A9N7JNV4_CLOSE</name>
<dbReference type="Proteomes" id="UP000280586">
    <property type="component" value="Chromosome"/>
</dbReference>
<keyword evidence="2 4" id="KW-0378">Hydrolase</keyword>
<proteinExistence type="predicted"/>
<organism evidence="4 6">
    <name type="scientific">Clostridium septicum</name>
    <dbReference type="NCBI Taxonomy" id="1504"/>
    <lineage>
        <taxon>Bacteria</taxon>
        <taxon>Bacillati</taxon>
        <taxon>Bacillota</taxon>
        <taxon>Clostridia</taxon>
        <taxon>Eubacteriales</taxon>
        <taxon>Clostridiaceae</taxon>
        <taxon>Clostridium</taxon>
    </lineage>
</organism>
<sequence>MNLNEKTLKERIIHKGNFMTFVNVDVELPNGKLGNRDILKHPGACAILPFLDDEKVILVKQFRKPLEKTLIEIPAGKLDKGEEPKKCAIRELEEETGYIAKEISYLGKIATAPGFCDEIIYLYKATGLIKGKKNCDEDEFTELVVMSLEEVKEKIKSGEIIDTKTISVLAYL</sequence>
<dbReference type="Pfam" id="PF00293">
    <property type="entry name" value="NUDIX"/>
    <property type="match status" value="1"/>
</dbReference>
<gene>
    <name evidence="4" type="ORF">CP523_15135</name>
    <name evidence="5" type="ORF">NH397_07580</name>
</gene>
<reference evidence="5" key="2">
    <citation type="submission" date="2022-06" db="EMBL/GenBank/DDBJ databases">
        <authorList>
            <person name="Holder M.E."/>
            <person name="Ajami N.J."/>
            <person name="Petrosino J.F."/>
        </authorList>
    </citation>
    <scope>NUCLEOTIDE SEQUENCE</scope>
    <source>
        <strain evidence="5">RMA 8861</strain>
    </source>
</reference>
<dbReference type="GO" id="GO:0019693">
    <property type="term" value="P:ribose phosphate metabolic process"/>
    <property type="evidence" value="ECO:0007669"/>
    <property type="project" value="TreeGrafter"/>
</dbReference>
<evidence type="ECO:0000256" key="2">
    <source>
        <dbReference type="ARBA" id="ARBA00022801"/>
    </source>
</evidence>
<keyword evidence="7" id="KW-1185">Reference proteome</keyword>
<dbReference type="RefSeq" id="WP_066679007.1">
    <property type="nucleotide sequence ID" value="NZ_CABMIZ010000060.1"/>
</dbReference>
<dbReference type="FunFam" id="3.90.79.10:FF:000024">
    <property type="entry name" value="ADP-ribose pyrophosphatase"/>
    <property type="match status" value="1"/>
</dbReference>
<dbReference type="GO" id="GO:0005829">
    <property type="term" value="C:cytosol"/>
    <property type="evidence" value="ECO:0007669"/>
    <property type="project" value="TreeGrafter"/>
</dbReference>
<dbReference type="KEGG" id="csep:CP523_15135"/>
<dbReference type="GO" id="GO:0006753">
    <property type="term" value="P:nucleoside phosphate metabolic process"/>
    <property type="evidence" value="ECO:0007669"/>
    <property type="project" value="TreeGrafter"/>
</dbReference>
<dbReference type="SUPFAM" id="SSF55811">
    <property type="entry name" value="Nudix"/>
    <property type="match status" value="1"/>
</dbReference>
<dbReference type="PANTHER" id="PTHR11839">
    <property type="entry name" value="UDP/ADP-SUGAR PYROPHOSPHATASE"/>
    <property type="match status" value="1"/>
</dbReference>
<dbReference type="AlphaFoldDB" id="A0A9N7JNV4"/>
<evidence type="ECO:0000313" key="5">
    <source>
        <dbReference type="EMBL" id="USS02265.1"/>
    </source>
</evidence>
<dbReference type="PROSITE" id="PS00893">
    <property type="entry name" value="NUDIX_BOX"/>
    <property type="match status" value="1"/>
</dbReference>
<feature type="domain" description="Nudix hydrolase" evidence="3">
    <location>
        <begin position="40"/>
        <end position="168"/>
    </location>
</feature>
<evidence type="ECO:0000313" key="7">
    <source>
        <dbReference type="Proteomes" id="UP001055437"/>
    </source>
</evidence>
<evidence type="ECO:0000313" key="4">
    <source>
        <dbReference type="EMBL" id="AYE35659.1"/>
    </source>
</evidence>
<dbReference type="EMBL" id="CP023671">
    <property type="protein sequence ID" value="AYE35659.1"/>
    <property type="molecule type" value="Genomic_DNA"/>
</dbReference>
<comment type="cofactor">
    <cofactor evidence="1">
        <name>Mg(2+)</name>
        <dbReference type="ChEBI" id="CHEBI:18420"/>
    </cofactor>
</comment>
<dbReference type="InterPro" id="IPR020084">
    <property type="entry name" value="NUDIX_hydrolase_CS"/>
</dbReference>
<protein>
    <submittedName>
        <fullName evidence="4">NUDIX hydrolase</fullName>
    </submittedName>
</protein>
<dbReference type="Gene3D" id="3.90.79.10">
    <property type="entry name" value="Nucleoside Triphosphate Pyrophosphohydrolase"/>
    <property type="match status" value="1"/>
</dbReference>
<dbReference type="PANTHER" id="PTHR11839:SF18">
    <property type="entry name" value="NUDIX HYDROLASE DOMAIN-CONTAINING PROTEIN"/>
    <property type="match status" value="1"/>
</dbReference>
<dbReference type="Proteomes" id="UP001055437">
    <property type="component" value="Chromosome"/>
</dbReference>
<dbReference type="OrthoDB" id="9806150at2"/>
<accession>A0A9N7JNV4</accession>
<dbReference type="InterPro" id="IPR000086">
    <property type="entry name" value="NUDIX_hydrolase_dom"/>
</dbReference>
<evidence type="ECO:0000313" key="6">
    <source>
        <dbReference type="Proteomes" id="UP000280586"/>
    </source>
</evidence>
<dbReference type="EMBL" id="CP099799">
    <property type="protein sequence ID" value="USS02265.1"/>
    <property type="molecule type" value="Genomic_DNA"/>
</dbReference>
<dbReference type="GO" id="GO:0016787">
    <property type="term" value="F:hydrolase activity"/>
    <property type="evidence" value="ECO:0007669"/>
    <property type="project" value="UniProtKB-KW"/>
</dbReference>
<dbReference type="PROSITE" id="PS51462">
    <property type="entry name" value="NUDIX"/>
    <property type="match status" value="1"/>
</dbReference>
<evidence type="ECO:0000256" key="1">
    <source>
        <dbReference type="ARBA" id="ARBA00001946"/>
    </source>
</evidence>
<dbReference type="InterPro" id="IPR015797">
    <property type="entry name" value="NUDIX_hydrolase-like_dom_sf"/>
</dbReference>
<evidence type="ECO:0000259" key="3">
    <source>
        <dbReference type="PROSITE" id="PS51462"/>
    </source>
</evidence>
<dbReference type="GeneID" id="303562023"/>